<comment type="function">
    <text evidence="16">Catalyzes the conversion of 3-deoxy-D-arabino-heptulosonate 7-phosphate (DAHP) to dehydroquinate (DHQ).</text>
</comment>
<comment type="caution">
    <text evidence="15">Lacks conserved residue(s) required for the propagation of feature annotation.</text>
</comment>
<feature type="binding site" evidence="15">
    <location>
        <position position="102"/>
    </location>
    <ligand>
        <name>substrate</name>
    </ligand>
</feature>
<comment type="cofactor">
    <cofactor evidence="3">
        <name>Zn(2+)</name>
        <dbReference type="ChEBI" id="CHEBI:29105"/>
    </cofactor>
</comment>
<dbReference type="InterPro" id="IPR030960">
    <property type="entry name" value="DHQS/DOIS_N"/>
</dbReference>
<evidence type="ECO:0000313" key="21">
    <source>
        <dbReference type="Proteomes" id="UP000767327"/>
    </source>
</evidence>
<dbReference type="Pfam" id="PF24621">
    <property type="entry name" value="DHQS_C"/>
    <property type="match status" value="1"/>
</dbReference>
<comment type="cofactor">
    <cofactor evidence="16">
        <name>Co(2+)</name>
        <dbReference type="ChEBI" id="CHEBI:48828"/>
    </cofactor>
    <cofactor evidence="16">
        <name>Zn(2+)</name>
        <dbReference type="ChEBI" id="CHEBI:29105"/>
    </cofactor>
    <text evidence="16">Binds 1 divalent metal cation per subunit. Can use either Co(2+) or Zn(2+).</text>
</comment>
<evidence type="ECO:0000256" key="9">
    <source>
        <dbReference type="ARBA" id="ARBA00022833"/>
    </source>
</evidence>
<reference evidence="20" key="2">
    <citation type="submission" date="2020-01" db="EMBL/GenBank/DDBJ databases">
        <authorList>
            <person name="Campanaro S."/>
        </authorList>
    </citation>
    <scope>NUCLEOTIDE SEQUENCE</scope>
    <source>
        <strain evidence="20">AS01afH2WH_6</strain>
    </source>
</reference>
<evidence type="ECO:0000259" key="19">
    <source>
        <dbReference type="Pfam" id="PF24621"/>
    </source>
</evidence>
<feature type="binding site" evidence="16">
    <location>
        <position position="363"/>
    </location>
    <ligand>
        <name>NAD(+)</name>
        <dbReference type="ChEBI" id="CHEBI:57540"/>
    </ligand>
</feature>
<dbReference type="NCBIfam" id="NF010627">
    <property type="entry name" value="PRK14021.1"/>
    <property type="match status" value="1"/>
</dbReference>
<keyword evidence="11 16" id="KW-0057">Aromatic amino acid biosynthesis</keyword>
<comment type="pathway">
    <text evidence="4 16">Metabolic intermediate biosynthesis; chorismate biosynthesis; chorismate from D-erythrose 4-phosphate and phosphoenolpyruvate: step 2/7.</text>
</comment>
<evidence type="ECO:0000256" key="10">
    <source>
        <dbReference type="ARBA" id="ARBA00023027"/>
    </source>
</evidence>
<evidence type="ECO:0000256" key="4">
    <source>
        <dbReference type="ARBA" id="ARBA00004661"/>
    </source>
</evidence>
<accession>A0A971IDS1</accession>
<dbReference type="GO" id="GO:0009423">
    <property type="term" value="P:chorismate biosynthetic process"/>
    <property type="evidence" value="ECO:0007669"/>
    <property type="project" value="UniProtKB-UniRule"/>
</dbReference>
<sequence length="580" mass="63453">MTQGHNNNQHGETQQRHGSRRSDMGETSSESERSGAPSRRRSEGTGPQAVLIGMPGAGKTRVGKEASSMLSISFRDSDVVLERREGRRISEIFEEDGEDEFRRLECELILDELENFTGVLALGGGAPMTPRTRQALERYVDEGGMVVYLDADPEEMMERAGRSGNRPLLAGDAHARWMSLYAERKPVFEALSTRVIRTHGAPPSVAAQKLVSALRERRVSVGGADPYTVFIGEGCMEGLREVLGNDTVRVALIHTSTVQRHSDHARALMRSAGYQVLDLVIPDAEAGKTIAVANGLWERLAKEGFTRSDAVVGLGGGAATDLAGFVAATWMRGIAYVNCPTSLLAMVDASTGGKTGINTPQGKNLVGSFHTPRGVLADLHTLSTLPNDIFVEGLGEVAKSGFIMDDGILDILDDHADELRHFSGDAIDVDLHEIIAELIERTVTVKARHVSVDLKESGMREFLNYGHTLGHAIEQLEHFTWRHGQAVAVGMVYAAELSHLLGYIDEDLVAYHRELLSALGLRTSWNGGSFEQVLALMHRDKKARGNTLRFIILDRIGHPIHLDNPPDDAVREAFNRIRRP</sequence>
<feature type="binding site" evidence="15">
    <location>
        <position position="124"/>
    </location>
    <ligand>
        <name>substrate</name>
    </ligand>
</feature>
<feature type="binding site" evidence="16">
    <location>
        <position position="483"/>
    </location>
    <ligand>
        <name>Zn(2+)</name>
        <dbReference type="ChEBI" id="CHEBI:29105"/>
    </ligand>
</feature>
<evidence type="ECO:0000256" key="3">
    <source>
        <dbReference type="ARBA" id="ARBA00001947"/>
    </source>
</evidence>
<comment type="similarity">
    <text evidence="16">Belongs to the sugar phosphate cyclases superfamily. Dehydroquinate synthase family.</text>
</comment>
<feature type="binding site" evidence="16">
    <location>
        <begin position="341"/>
        <end position="342"/>
    </location>
    <ligand>
        <name>NAD(+)</name>
        <dbReference type="ChEBI" id="CHEBI:57540"/>
    </ligand>
</feature>
<evidence type="ECO:0000256" key="5">
    <source>
        <dbReference type="ARBA" id="ARBA00022490"/>
    </source>
</evidence>
<comment type="subunit">
    <text evidence="15">Monomer.</text>
</comment>
<comment type="function">
    <text evidence="15">Catalyzes the specific phosphorylation of the 3-hydroxyl group of shikimic acid using ATP as a cosubstrate.</text>
</comment>
<dbReference type="GO" id="GO:0009073">
    <property type="term" value="P:aromatic amino acid family biosynthetic process"/>
    <property type="evidence" value="ECO:0007669"/>
    <property type="project" value="UniProtKB-KW"/>
</dbReference>
<dbReference type="Pfam" id="PF01202">
    <property type="entry name" value="SKI"/>
    <property type="match status" value="1"/>
</dbReference>
<feature type="domain" description="3-dehydroquinate synthase C-terminal" evidence="19">
    <location>
        <begin position="393"/>
        <end position="543"/>
    </location>
</feature>
<dbReference type="NCBIfam" id="TIGR01357">
    <property type="entry name" value="aroB"/>
    <property type="match status" value="1"/>
</dbReference>
<comment type="similarity">
    <text evidence="15">Belongs to the shikimate kinase family.</text>
</comment>
<evidence type="ECO:0000256" key="13">
    <source>
        <dbReference type="ARBA" id="ARBA00023268"/>
    </source>
</evidence>
<feature type="binding site" evidence="15">
    <location>
        <position position="184"/>
    </location>
    <ligand>
        <name>substrate</name>
    </ligand>
</feature>
<evidence type="ECO:0000256" key="8">
    <source>
        <dbReference type="ARBA" id="ARBA00022741"/>
    </source>
</evidence>
<evidence type="ECO:0000256" key="15">
    <source>
        <dbReference type="HAMAP-Rule" id="MF_00109"/>
    </source>
</evidence>
<feature type="binding site" evidence="15">
    <location>
        <begin position="56"/>
        <end position="61"/>
    </location>
    <ligand>
        <name>ATP</name>
        <dbReference type="ChEBI" id="CHEBI:30616"/>
    </ligand>
</feature>
<evidence type="ECO:0000256" key="1">
    <source>
        <dbReference type="ARBA" id="ARBA00001393"/>
    </source>
</evidence>
<dbReference type="Gene3D" id="1.20.1090.10">
    <property type="entry name" value="Dehydroquinate synthase-like - alpha domain"/>
    <property type="match status" value="1"/>
</dbReference>
<keyword evidence="8 16" id="KW-0547">Nucleotide-binding</keyword>
<comment type="pathway">
    <text evidence="15">Metabolic intermediate biosynthesis; chorismate biosynthesis; chorismate from D-erythrose 4-phosphate and phosphoenolpyruvate: step 5/7.</text>
</comment>
<dbReference type="InterPro" id="IPR027417">
    <property type="entry name" value="P-loop_NTPase"/>
</dbReference>
<dbReference type="HAMAP" id="MF_00109">
    <property type="entry name" value="Shikimate_kinase"/>
    <property type="match status" value="1"/>
</dbReference>
<comment type="caution">
    <text evidence="20">The sequence shown here is derived from an EMBL/GenBank/DDBJ whole genome shotgun (WGS) entry which is preliminary data.</text>
</comment>
<keyword evidence="6 16" id="KW-0028">Amino-acid biosynthesis</keyword>
<dbReference type="Gene3D" id="3.40.50.300">
    <property type="entry name" value="P-loop containing nucleotide triphosphate hydrolases"/>
    <property type="match status" value="1"/>
</dbReference>
<feature type="binding site" evidence="15">
    <location>
        <position position="60"/>
    </location>
    <ligand>
        <name>Mg(2+)</name>
        <dbReference type="ChEBI" id="CHEBI:18420"/>
    </ligand>
</feature>
<evidence type="ECO:0000256" key="14">
    <source>
        <dbReference type="ARBA" id="ARBA00023285"/>
    </source>
</evidence>
<dbReference type="AlphaFoldDB" id="A0A971IDS1"/>
<dbReference type="Pfam" id="PF01761">
    <property type="entry name" value="DHQ_synthase"/>
    <property type="match status" value="1"/>
</dbReference>
<dbReference type="InterPro" id="IPR016037">
    <property type="entry name" value="DHQ_synth_AroB"/>
</dbReference>
<evidence type="ECO:0000256" key="17">
    <source>
        <dbReference type="SAM" id="MobiDB-lite"/>
    </source>
</evidence>
<feature type="region of interest" description="Disordered" evidence="17">
    <location>
        <begin position="1"/>
        <end position="61"/>
    </location>
</feature>
<keyword evidence="15" id="KW-0808">Transferase</keyword>
<dbReference type="GO" id="GO:0004765">
    <property type="term" value="F:shikimate kinase activity"/>
    <property type="evidence" value="ECO:0007669"/>
    <property type="project" value="UniProtKB-UniRule"/>
</dbReference>
<dbReference type="PRINTS" id="PR01100">
    <property type="entry name" value="SHIKIMTKNASE"/>
</dbReference>
<dbReference type="GO" id="GO:0005737">
    <property type="term" value="C:cytoplasm"/>
    <property type="evidence" value="ECO:0007669"/>
    <property type="project" value="UniProtKB-SubCell"/>
</dbReference>
<dbReference type="InterPro" id="IPR050071">
    <property type="entry name" value="Dehydroquinate_synthase"/>
</dbReference>
<keyword evidence="15 20" id="KW-0418">Kinase</keyword>
<dbReference type="EC" id="4.2.3.4" evidence="16"/>
<feature type="binding site" evidence="16">
    <location>
        <begin position="283"/>
        <end position="288"/>
    </location>
    <ligand>
        <name>NAD(+)</name>
        <dbReference type="ChEBI" id="CHEBI:57540"/>
    </ligand>
</feature>
<dbReference type="Proteomes" id="UP000767327">
    <property type="component" value="Unassembled WGS sequence"/>
</dbReference>
<feature type="binding site" evidence="15">
    <location>
        <position position="166"/>
    </location>
    <ligand>
        <name>ATP</name>
        <dbReference type="ChEBI" id="CHEBI:30616"/>
    </ligand>
</feature>
<comment type="cofactor">
    <cofactor evidence="15">
        <name>Mg(2+)</name>
        <dbReference type="ChEBI" id="CHEBI:18420"/>
    </cofactor>
    <text evidence="15">Binds 1 Mg(2+) ion per subunit.</text>
</comment>
<organism evidence="20 21">
    <name type="scientific">Bifidobacterium crudilactis</name>
    <dbReference type="NCBI Taxonomy" id="327277"/>
    <lineage>
        <taxon>Bacteria</taxon>
        <taxon>Bacillati</taxon>
        <taxon>Actinomycetota</taxon>
        <taxon>Actinomycetes</taxon>
        <taxon>Bifidobacteriales</taxon>
        <taxon>Bifidobacteriaceae</taxon>
        <taxon>Bifidobacterium</taxon>
    </lineage>
</organism>
<dbReference type="FunFam" id="3.40.50.1970:FF:000007">
    <property type="entry name" value="Pentafunctional AROM polypeptide"/>
    <property type="match status" value="1"/>
</dbReference>
<evidence type="ECO:0000256" key="6">
    <source>
        <dbReference type="ARBA" id="ARBA00022605"/>
    </source>
</evidence>
<dbReference type="PANTHER" id="PTHR43622:SF7">
    <property type="entry name" value="3-DEHYDROQUINATE SYNTHASE, CHLOROPLASTIC"/>
    <property type="match status" value="1"/>
</dbReference>
<dbReference type="GO" id="GO:0008652">
    <property type="term" value="P:amino acid biosynthetic process"/>
    <property type="evidence" value="ECO:0007669"/>
    <property type="project" value="UniProtKB-KW"/>
</dbReference>
<dbReference type="InterPro" id="IPR000623">
    <property type="entry name" value="Shikimate_kinase/TSH1"/>
</dbReference>
<dbReference type="SUPFAM" id="SSF56796">
    <property type="entry name" value="Dehydroquinate synthase-like"/>
    <property type="match status" value="1"/>
</dbReference>
<dbReference type="CDD" id="cd00464">
    <property type="entry name" value="SK"/>
    <property type="match status" value="1"/>
</dbReference>
<name>A0A971IDS1_9BIFI</name>
<dbReference type="HAMAP" id="MF_00110">
    <property type="entry name" value="DHQ_synthase"/>
    <property type="match status" value="1"/>
</dbReference>
<dbReference type="PANTHER" id="PTHR43622">
    <property type="entry name" value="3-DEHYDROQUINATE SYNTHASE"/>
    <property type="match status" value="1"/>
</dbReference>
<feature type="binding site" evidence="16">
    <location>
        <position position="396"/>
    </location>
    <ligand>
        <name>Zn(2+)</name>
        <dbReference type="ChEBI" id="CHEBI:29105"/>
    </ligand>
</feature>
<dbReference type="SUPFAM" id="SSF52540">
    <property type="entry name" value="P-loop containing nucleoside triphosphate hydrolases"/>
    <property type="match status" value="1"/>
</dbReference>
<feature type="binding site" evidence="16">
    <location>
        <position position="354"/>
    </location>
    <ligand>
        <name>NAD(+)</name>
        <dbReference type="ChEBI" id="CHEBI:57540"/>
    </ligand>
</feature>
<comment type="cofactor">
    <cofactor evidence="2 16">
        <name>NAD(+)</name>
        <dbReference type="ChEBI" id="CHEBI:57540"/>
    </cofactor>
</comment>
<evidence type="ECO:0000256" key="7">
    <source>
        <dbReference type="ARBA" id="ARBA00022723"/>
    </source>
</evidence>
<keyword evidence="10 16" id="KW-0520">NAD</keyword>
<keyword evidence="12 16" id="KW-0456">Lyase</keyword>
<evidence type="ECO:0000256" key="11">
    <source>
        <dbReference type="ARBA" id="ARBA00023141"/>
    </source>
</evidence>
<keyword evidence="5 16" id="KW-0963">Cytoplasm</keyword>
<keyword evidence="13" id="KW-0511">Multifunctional enzyme</keyword>
<dbReference type="GO" id="GO:0003856">
    <property type="term" value="F:3-dehydroquinate synthase activity"/>
    <property type="evidence" value="ECO:0007669"/>
    <property type="project" value="UniProtKB-UniRule"/>
</dbReference>
<dbReference type="EC" id="2.7.1.71" evidence="15"/>
<gene>
    <name evidence="16" type="primary">aroB</name>
    <name evidence="15" type="synonym">aroK</name>
    <name evidence="20" type="ORF">GXW98_08175</name>
</gene>
<comment type="catalytic activity">
    <reaction evidence="15">
        <text>shikimate + ATP = 3-phosphoshikimate + ADP + H(+)</text>
        <dbReference type="Rhea" id="RHEA:13121"/>
        <dbReference type="ChEBI" id="CHEBI:15378"/>
        <dbReference type="ChEBI" id="CHEBI:30616"/>
        <dbReference type="ChEBI" id="CHEBI:36208"/>
        <dbReference type="ChEBI" id="CHEBI:145989"/>
        <dbReference type="ChEBI" id="CHEBI:456216"/>
        <dbReference type="EC" id="2.7.1.71"/>
    </reaction>
</comment>
<feature type="binding site" evidence="16">
    <location>
        <position position="467"/>
    </location>
    <ligand>
        <name>Zn(2+)</name>
        <dbReference type="ChEBI" id="CHEBI:29105"/>
    </ligand>
</feature>
<evidence type="ECO:0000256" key="2">
    <source>
        <dbReference type="ARBA" id="ARBA00001911"/>
    </source>
</evidence>
<evidence type="ECO:0000256" key="12">
    <source>
        <dbReference type="ARBA" id="ARBA00023239"/>
    </source>
</evidence>
<keyword evidence="15" id="KW-0067">ATP-binding</keyword>
<keyword evidence="7 16" id="KW-0479">Metal-binding</keyword>
<evidence type="ECO:0000256" key="16">
    <source>
        <dbReference type="HAMAP-Rule" id="MF_00110"/>
    </source>
</evidence>
<keyword evidence="9 16" id="KW-0862">Zinc</keyword>
<proteinExistence type="inferred from homology"/>
<dbReference type="InterPro" id="IPR056179">
    <property type="entry name" value="DHQS_C"/>
</dbReference>
<reference evidence="20" key="1">
    <citation type="journal article" date="2020" name="Biotechnol. Biofuels">
        <title>New insights from the biogas microbiome by comprehensive genome-resolved metagenomics of nearly 1600 species originating from multiple anaerobic digesters.</title>
        <authorList>
            <person name="Campanaro S."/>
            <person name="Treu L."/>
            <person name="Rodriguez-R L.M."/>
            <person name="Kovalovszki A."/>
            <person name="Ziels R.M."/>
            <person name="Maus I."/>
            <person name="Zhu X."/>
            <person name="Kougias P.G."/>
            <person name="Basile A."/>
            <person name="Luo G."/>
            <person name="Schluter A."/>
            <person name="Konstantinidis K.T."/>
            <person name="Angelidaki I."/>
        </authorList>
    </citation>
    <scope>NUCLEOTIDE SEQUENCE</scope>
    <source>
        <strain evidence="20">AS01afH2WH_6</strain>
    </source>
</reference>
<dbReference type="GO" id="GO:0000287">
    <property type="term" value="F:magnesium ion binding"/>
    <property type="evidence" value="ECO:0007669"/>
    <property type="project" value="UniProtKB-UniRule"/>
</dbReference>
<feature type="domain" description="3-dehydroquinate synthase N-terminal" evidence="18">
    <location>
        <begin position="279"/>
        <end position="390"/>
    </location>
</feature>
<protein>
    <recommendedName>
        <fullName evidence="15 16">Multifunctional fusion protein</fullName>
    </recommendedName>
    <domain>
        <recommendedName>
            <fullName evidence="15">Shikimate kinase</fullName>
            <shortName evidence="15">SK</shortName>
            <ecNumber evidence="15">2.7.1.71</ecNumber>
        </recommendedName>
    </domain>
    <domain>
        <recommendedName>
            <fullName evidence="16">3-dehydroquinate synthase</fullName>
            <shortName evidence="16">DHQS</shortName>
            <ecNumber evidence="16">4.2.3.4</ecNumber>
        </recommendedName>
    </domain>
</protein>
<evidence type="ECO:0000259" key="18">
    <source>
        <dbReference type="Pfam" id="PF01761"/>
    </source>
</evidence>
<feature type="binding site" evidence="15">
    <location>
        <position position="78"/>
    </location>
    <ligand>
        <name>substrate</name>
    </ligand>
</feature>
<feature type="compositionally biased region" description="Polar residues" evidence="17">
    <location>
        <begin position="1"/>
        <end position="12"/>
    </location>
</feature>
<dbReference type="EMBL" id="JAAXZR010000026">
    <property type="protein sequence ID" value="NLT80242.1"/>
    <property type="molecule type" value="Genomic_DNA"/>
</dbReference>
<comment type="catalytic activity">
    <reaction evidence="1 16">
        <text>7-phospho-2-dehydro-3-deoxy-D-arabino-heptonate = 3-dehydroquinate + phosphate</text>
        <dbReference type="Rhea" id="RHEA:21968"/>
        <dbReference type="ChEBI" id="CHEBI:32364"/>
        <dbReference type="ChEBI" id="CHEBI:43474"/>
        <dbReference type="ChEBI" id="CHEBI:58394"/>
        <dbReference type="EC" id="4.2.3.4"/>
    </reaction>
</comment>
<keyword evidence="15" id="KW-0460">Magnesium</keyword>
<dbReference type="InterPro" id="IPR031322">
    <property type="entry name" value="Shikimate/glucono_kinase"/>
</dbReference>
<dbReference type="GO" id="GO:0005524">
    <property type="term" value="F:ATP binding"/>
    <property type="evidence" value="ECO:0007669"/>
    <property type="project" value="UniProtKB-UniRule"/>
</dbReference>
<evidence type="ECO:0000313" key="20">
    <source>
        <dbReference type="EMBL" id="NLT80242.1"/>
    </source>
</evidence>
<feature type="binding site" evidence="16">
    <location>
        <begin position="317"/>
        <end position="321"/>
    </location>
    <ligand>
        <name>NAD(+)</name>
        <dbReference type="ChEBI" id="CHEBI:57540"/>
    </ligand>
</feature>
<feature type="binding site" evidence="16">
    <location>
        <begin position="381"/>
        <end position="384"/>
    </location>
    <ligand>
        <name>NAD(+)</name>
        <dbReference type="ChEBI" id="CHEBI:57540"/>
    </ligand>
</feature>
<dbReference type="Gene3D" id="3.40.50.1970">
    <property type="match status" value="1"/>
</dbReference>
<dbReference type="CDD" id="cd08195">
    <property type="entry name" value="DHQS"/>
    <property type="match status" value="1"/>
</dbReference>
<keyword evidence="14 16" id="KW-0170">Cobalt</keyword>
<comment type="subcellular location">
    <subcellularLocation>
        <location evidence="16">Cytoplasm</location>
    </subcellularLocation>
</comment>